<keyword evidence="3" id="KW-1185">Reference proteome</keyword>
<feature type="transmembrane region" description="Helical" evidence="1">
    <location>
        <begin position="21"/>
        <end position="39"/>
    </location>
</feature>
<accession>A0AAW1D1C4</accession>
<comment type="caution">
    <text evidence="2">The sequence shown here is derived from an EMBL/GenBank/DDBJ whole genome shotgun (WGS) entry which is preliminary data.</text>
</comment>
<gene>
    <name evidence="2" type="ORF">O3M35_010803</name>
</gene>
<reference evidence="2 3" key="1">
    <citation type="submission" date="2022-12" db="EMBL/GenBank/DDBJ databases">
        <title>Chromosome-level genome assembly of true bugs.</title>
        <authorList>
            <person name="Ma L."/>
            <person name="Li H."/>
        </authorList>
    </citation>
    <scope>NUCLEOTIDE SEQUENCE [LARGE SCALE GENOMIC DNA]</scope>
    <source>
        <strain evidence="2">Lab_2022b</strain>
    </source>
</reference>
<organism evidence="2 3">
    <name type="scientific">Rhynocoris fuscipes</name>
    <dbReference type="NCBI Taxonomy" id="488301"/>
    <lineage>
        <taxon>Eukaryota</taxon>
        <taxon>Metazoa</taxon>
        <taxon>Ecdysozoa</taxon>
        <taxon>Arthropoda</taxon>
        <taxon>Hexapoda</taxon>
        <taxon>Insecta</taxon>
        <taxon>Pterygota</taxon>
        <taxon>Neoptera</taxon>
        <taxon>Paraneoptera</taxon>
        <taxon>Hemiptera</taxon>
        <taxon>Heteroptera</taxon>
        <taxon>Panheteroptera</taxon>
        <taxon>Cimicomorpha</taxon>
        <taxon>Reduviidae</taxon>
        <taxon>Harpactorinae</taxon>
        <taxon>Harpactorini</taxon>
        <taxon>Rhynocoris</taxon>
    </lineage>
</organism>
<name>A0AAW1D1C4_9HEMI</name>
<keyword evidence="1" id="KW-0812">Transmembrane</keyword>
<evidence type="ECO:0000256" key="1">
    <source>
        <dbReference type="SAM" id="Phobius"/>
    </source>
</evidence>
<evidence type="ECO:0000313" key="3">
    <source>
        <dbReference type="Proteomes" id="UP001461498"/>
    </source>
</evidence>
<protein>
    <submittedName>
        <fullName evidence="2">Uncharacterized protein</fullName>
    </submittedName>
</protein>
<dbReference type="Proteomes" id="UP001461498">
    <property type="component" value="Unassembled WGS sequence"/>
</dbReference>
<sequence>MQVIWTFMPFKQISFMVRANRSYIPILYISFGLISALYSNVKDTAPIWWTIL</sequence>
<dbReference type="EMBL" id="JAPXFL010000007">
    <property type="protein sequence ID" value="KAK9504481.1"/>
    <property type="molecule type" value="Genomic_DNA"/>
</dbReference>
<proteinExistence type="predicted"/>
<keyword evidence="1" id="KW-1133">Transmembrane helix</keyword>
<evidence type="ECO:0000313" key="2">
    <source>
        <dbReference type="EMBL" id="KAK9504481.1"/>
    </source>
</evidence>
<keyword evidence="1" id="KW-0472">Membrane</keyword>
<dbReference type="AlphaFoldDB" id="A0AAW1D1C4"/>